<feature type="chain" id="PRO_5004565145" evidence="1">
    <location>
        <begin position="20"/>
        <end position="37"/>
    </location>
</feature>
<reference evidence="2 3" key="1">
    <citation type="journal article" date="2013" name="Genome Announc.">
        <title>Draft Genome Sequence of Sphingobium lactosutens Strain DS20T, Isolated from a Hexachlorocyclohexane Dumpsite.</title>
        <authorList>
            <person name="Kumar R."/>
            <person name="Dwivedi V."/>
            <person name="Negi V."/>
            <person name="Khurana J.P."/>
            <person name="Lal R."/>
        </authorList>
    </citation>
    <scope>NUCLEOTIDE SEQUENCE [LARGE SCALE GENOMIC DNA]</scope>
    <source>
        <strain evidence="2 3">DS20</strain>
    </source>
</reference>
<sequence length="37" mass="3905">MKKIFWLLTMGALASAAMAATLGRAEDTPAPEVQKAN</sequence>
<keyword evidence="3" id="KW-1185">Reference proteome</keyword>
<dbReference type="PATRIC" id="fig|1331060.3.peg.1355"/>
<protein>
    <submittedName>
        <fullName evidence="2">Uncharacterized protein</fullName>
    </submittedName>
</protein>
<accession>T0J3P3</accession>
<dbReference type="EMBL" id="ATDP01000075">
    <property type="protein sequence ID" value="EQB16594.1"/>
    <property type="molecule type" value="Genomic_DNA"/>
</dbReference>
<evidence type="ECO:0000256" key="1">
    <source>
        <dbReference type="SAM" id="SignalP"/>
    </source>
</evidence>
<dbReference type="eggNOG" id="ENOG502ZZHZ">
    <property type="taxonomic scope" value="Bacteria"/>
</dbReference>
<dbReference type="AlphaFoldDB" id="T0J3P3"/>
<feature type="signal peptide" evidence="1">
    <location>
        <begin position="1"/>
        <end position="19"/>
    </location>
</feature>
<evidence type="ECO:0000313" key="3">
    <source>
        <dbReference type="Proteomes" id="UP000015531"/>
    </source>
</evidence>
<name>T0J3P3_9SPHN</name>
<comment type="caution">
    <text evidence="2">The sequence shown here is derived from an EMBL/GenBank/DDBJ whole genome shotgun (WGS) entry which is preliminary data.</text>
</comment>
<proteinExistence type="predicted"/>
<dbReference type="Proteomes" id="UP000015531">
    <property type="component" value="Unassembled WGS sequence"/>
</dbReference>
<organism evidence="2 3">
    <name type="scientific">Sphingobium lactosutens DS20</name>
    <dbReference type="NCBI Taxonomy" id="1331060"/>
    <lineage>
        <taxon>Bacteria</taxon>
        <taxon>Pseudomonadati</taxon>
        <taxon>Pseudomonadota</taxon>
        <taxon>Alphaproteobacteria</taxon>
        <taxon>Sphingomonadales</taxon>
        <taxon>Sphingomonadaceae</taxon>
        <taxon>Sphingobium</taxon>
    </lineage>
</organism>
<gene>
    <name evidence="2" type="ORF">RLDS_07190</name>
</gene>
<evidence type="ECO:0000313" key="2">
    <source>
        <dbReference type="EMBL" id="EQB16594.1"/>
    </source>
</evidence>
<keyword evidence="1" id="KW-0732">Signal</keyword>